<accession>G7Y4G5</accession>
<evidence type="ECO:0000313" key="1">
    <source>
        <dbReference type="EMBL" id="GAA47851.1"/>
    </source>
</evidence>
<reference evidence="1" key="1">
    <citation type="journal article" date="2011" name="Genome Biol.">
        <title>The draft genome of the carcinogenic human liver fluke Clonorchis sinensis.</title>
        <authorList>
            <person name="Wang X."/>
            <person name="Chen W."/>
            <person name="Huang Y."/>
            <person name="Sun J."/>
            <person name="Men J."/>
            <person name="Liu H."/>
            <person name="Luo F."/>
            <person name="Guo L."/>
            <person name="Lv X."/>
            <person name="Deng C."/>
            <person name="Zhou C."/>
            <person name="Fan Y."/>
            <person name="Li X."/>
            <person name="Huang L."/>
            <person name="Hu Y."/>
            <person name="Liang C."/>
            <person name="Hu X."/>
            <person name="Xu J."/>
            <person name="Yu X."/>
        </authorList>
    </citation>
    <scope>NUCLEOTIDE SEQUENCE [LARGE SCALE GENOMIC DNA]</scope>
    <source>
        <strain evidence="1">Henan</strain>
    </source>
</reference>
<sequence length="186" mass="20765">MDLGYTPEEDETSHTPLSIVSHVGQFLSTMVLNEPPRLLFASPISIRSVQLINEHMEQTSLLSSEMASRANRLIPVQLVDDTWAGCSLRLKSLGYKPVIEALTSNPDLEVRLATSRRLQDQLIPLGTLATELHLAVSDDAASGDQLGWLVPGYLPDTSGRYAAPVFWQSTKEYRHSYSWWTTHLCK</sequence>
<organism evidence="1 2">
    <name type="scientific">Clonorchis sinensis</name>
    <name type="common">Chinese liver fluke</name>
    <dbReference type="NCBI Taxonomy" id="79923"/>
    <lineage>
        <taxon>Eukaryota</taxon>
        <taxon>Metazoa</taxon>
        <taxon>Spiralia</taxon>
        <taxon>Lophotrochozoa</taxon>
        <taxon>Platyhelminthes</taxon>
        <taxon>Trematoda</taxon>
        <taxon>Digenea</taxon>
        <taxon>Opisthorchiida</taxon>
        <taxon>Opisthorchiata</taxon>
        <taxon>Opisthorchiidae</taxon>
        <taxon>Clonorchis</taxon>
    </lineage>
</organism>
<evidence type="ECO:0000313" key="2">
    <source>
        <dbReference type="Proteomes" id="UP000008909"/>
    </source>
</evidence>
<gene>
    <name evidence="1" type="ORF">CLF_100879</name>
</gene>
<proteinExistence type="predicted"/>
<keyword evidence="2" id="KW-1185">Reference proteome</keyword>
<reference key="2">
    <citation type="submission" date="2011-10" db="EMBL/GenBank/DDBJ databases">
        <title>The genome and transcriptome sequence of Clonorchis sinensis provide insights into the carcinogenic liver fluke.</title>
        <authorList>
            <person name="Wang X."/>
            <person name="Huang Y."/>
            <person name="Chen W."/>
            <person name="Liu H."/>
            <person name="Guo L."/>
            <person name="Chen Y."/>
            <person name="Luo F."/>
            <person name="Zhou W."/>
            <person name="Sun J."/>
            <person name="Mao Q."/>
            <person name="Liang P."/>
            <person name="Zhou C."/>
            <person name="Tian Y."/>
            <person name="Men J."/>
            <person name="Lv X."/>
            <person name="Huang L."/>
            <person name="Zhou J."/>
            <person name="Hu Y."/>
            <person name="Li R."/>
            <person name="Zhang F."/>
            <person name="Lei H."/>
            <person name="Li X."/>
            <person name="Hu X."/>
            <person name="Liang C."/>
            <person name="Xu J."/>
            <person name="Wu Z."/>
            <person name="Yu X."/>
        </authorList>
    </citation>
    <scope>NUCLEOTIDE SEQUENCE</scope>
    <source>
        <strain>Henan</strain>
    </source>
</reference>
<protein>
    <submittedName>
        <fullName evidence="1">Uncharacterized protein</fullName>
    </submittedName>
</protein>
<dbReference type="EMBL" id="DF142857">
    <property type="protein sequence ID" value="GAA47851.1"/>
    <property type="molecule type" value="Genomic_DNA"/>
</dbReference>
<name>G7Y4G5_CLOSI</name>
<dbReference type="Proteomes" id="UP000008909">
    <property type="component" value="Unassembled WGS sequence"/>
</dbReference>
<dbReference type="AlphaFoldDB" id="G7Y4G5"/>